<feature type="transmembrane region" description="Helical" evidence="3">
    <location>
        <begin position="434"/>
        <end position="455"/>
    </location>
</feature>
<dbReference type="SUPFAM" id="SSF117281">
    <property type="entry name" value="Kelch motif"/>
    <property type="match status" value="1"/>
</dbReference>
<proteinExistence type="predicted"/>
<keyword evidence="3" id="KW-0472">Membrane</keyword>
<dbReference type="Gene3D" id="2.120.10.80">
    <property type="entry name" value="Kelch-type beta propeller"/>
    <property type="match status" value="1"/>
</dbReference>
<dbReference type="Proteomes" id="UP000187209">
    <property type="component" value="Unassembled WGS sequence"/>
</dbReference>
<dbReference type="InterPro" id="IPR015915">
    <property type="entry name" value="Kelch-typ_b-propeller"/>
</dbReference>
<dbReference type="PANTHER" id="PTHR45632:SF3">
    <property type="entry name" value="KELCH-LIKE PROTEIN 32"/>
    <property type="match status" value="1"/>
</dbReference>
<keyword evidence="1" id="KW-0880">Kelch repeat</keyword>
<reference evidence="4 5" key="1">
    <citation type="submission" date="2016-11" db="EMBL/GenBank/DDBJ databases">
        <title>The macronuclear genome of Stentor coeruleus: a giant cell with tiny introns.</title>
        <authorList>
            <person name="Slabodnick M."/>
            <person name="Ruby J.G."/>
            <person name="Reiff S.B."/>
            <person name="Swart E.C."/>
            <person name="Gosai S."/>
            <person name="Prabakaran S."/>
            <person name="Witkowska E."/>
            <person name="Larue G.E."/>
            <person name="Fisher S."/>
            <person name="Freeman R.M."/>
            <person name="Gunawardena J."/>
            <person name="Chu W."/>
            <person name="Stover N.A."/>
            <person name="Gregory B.D."/>
            <person name="Nowacki M."/>
            <person name="Derisi J."/>
            <person name="Roy S.W."/>
            <person name="Marshall W.F."/>
            <person name="Sood P."/>
        </authorList>
    </citation>
    <scope>NUCLEOTIDE SEQUENCE [LARGE SCALE GENOMIC DNA]</scope>
    <source>
        <strain evidence="4">WM001</strain>
    </source>
</reference>
<evidence type="ECO:0000256" key="2">
    <source>
        <dbReference type="ARBA" id="ARBA00022737"/>
    </source>
</evidence>
<dbReference type="AlphaFoldDB" id="A0A1R2CMU2"/>
<gene>
    <name evidence="4" type="ORF">SteCoe_7361</name>
</gene>
<evidence type="ECO:0000256" key="3">
    <source>
        <dbReference type="SAM" id="Phobius"/>
    </source>
</evidence>
<organism evidence="4 5">
    <name type="scientific">Stentor coeruleus</name>
    <dbReference type="NCBI Taxonomy" id="5963"/>
    <lineage>
        <taxon>Eukaryota</taxon>
        <taxon>Sar</taxon>
        <taxon>Alveolata</taxon>
        <taxon>Ciliophora</taxon>
        <taxon>Postciliodesmatophora</taxon>
        <taxon>Heterotrichea</taxon>
        <taxon>Heterotrichida</taxon>
        <taxon>Stentoridae</taxon>
        <taxon>Stentor</taxon>
    </lineage>
</organism>
<accession>A0A1R2CMU2</accession>
<dbReference type="OrthoDB" id="2311693at2759"/>
<keyword evidence="3" id="KW-0812">Transmembrane</keyword>
<keyword evidence="3" id="KW-1133">Transmembrane helix</keyword>
<dbReference type="PANTHER" id="PTHR45632">
    <property type="entry name" value="LD33804P"/>
    <property type="match status" value="1"/>
</dbReference>
<dbReference type="EMBL" id="MPUH01000105">
    <property type="protein sequence ID" value="OMJ90333.1"/>
    <property type="molecule type" value="Genomic_DNA"/>
</dbReference>
<keyword evidence="2" id="KW-0677">Repeat</keyword>
<name>A0A1R2CMU2_9CILI</name>
<evidence type="ECO:0000256" key="1">
    <source>
        <dbReference type="ARBA" id="ARBA00022441"/>
    </source>
</evidence>
<keyword evidence="5" id="KW-1185">Reference proteome</keyword>
<protein>
    <submittedName>
        <fullName evidence="4">Uncharacterized protein</fullName>
    </submittedName>
</protein>
<evidence type="ECO:0000313" key="4">
    <source>
        <dbReference type="EMBL" id="OMJ90333.1"/>
    </source>
</evidence>
<sequence>MGCKGSKSYDITVDYNGHRKQISGSLPEYNRLNEWIMEQYPGLRGHAITLTVNAFPLKSPKEYSYIAKSSDTMNITLEKVKSQVETNLGIVKLKDKQGKILATGFLINKLYVLLPKTAYFAKWGEKLSVMFPDDTEFDLINEKGAIEVGNFFIAVSLPREIVEFDPIMIGPLCNESEVIVATVFYYTAKMPVLQKYTGKFIIGKDHKISTDLILDQGSIGSPIVSQESILMGFYTEKNQAISSYSLSNELQLNKDLPQGTLHQVEPSGASILAPAFMSTTCYLDTPNKKVIYYCPQDTIKKVISNVDLLNGSSAIVCCYGIIVVGCNSDNTPSVWLFTETYSRKLPNTNQPHLFHSMAILSDDIFVISGTTPAVEMYNLKTNSWTLVLGLTKKRTMSTSISYNGIIYVFGGKRDTKCLRSALSYTNHSWNKLDIIFPVGIFCLGCLIVGDSVLIFGGETDEGKNKQTWRLALPSCMLNAENFYVSYNFGRFPVFYDFEEALVFSNDGALLRFDYEKQSFLTLSVDMEEIHITRE</sequence>
<evidence type="ECO:0000313" key="5">
    <source>
        <dbReference type="Proteomes" id="UP000187209"/>
    </source>
</evidence>
<comment type="caution">
    <text evidence="4">The sequence shown here is derived from an EMBL/GenBank/DDBJ whole genome shotgun (WGS) entry which is preliminary data.</text>
</comment>